<dbReference type="PANTHER" id="PTHR48081">
    <property type="entry name" value="AB HYDROLASE SUPERFAMILY PROTEIN C4A8.06C"/>
    <property type="match status" value="1"/>
</dbReference>
<dbReference type="RefSeq" id="WP_028930289.1">
    <property type="nucleotide sequence ID" value="NZ_AUII01000009.1"/>
</dbReference>
<dbReference type="PROSITE" id="PS01174">
    <property type="entry name" value="LIPASE_GDXG_SER"/>
    <property type="match status" value="1"/>
</dbReference>
<evidence type="ECO:0000313" key="6">
    <source>
        <dbReference type="Proteomes" id="UP000321328"/>
    </source>
</evidence>
<dbReference type="Proteomes" id="UP000321328">
    <property type="component" value="Unassembled WGS sequence"/>
</dbReference>
<dbReference type="AlphaFoldDB" id="A0A511D3W0"/>
<evidence type="ECO:0000256" key="2">
    <source>
        <dbReference type="ARBA" id="ARBA00022801"/>
    </source>
</evidence>
<gene>
    <name evidence="5" type="ORF">PA7_21210</name>
</gene>
<dbReference type="Pfam" id="PF07859">
    <property type="entry name" value="Abhydrolase_3"/>
    <property type="match status" value="1"/>
</dbReference>
<reference evidence="5 6" key="1">
    <citation type="submission" date="2019-07" db="EMBL/GenBank/DDBJ databases">
        <title>Whole genome shotgun sequence of Pseudonocardia asaccharolytica NBRC 16224.</title>
        <authorList>
            <person name="Hosoyama A."/>
            <person name="Uohara A."/>
            <person name="Ohji S."/>
            <person name="Ichikawa N."/>
        </authorList>
    </citation>
    <scope>NUCLEOTIDE SEQUENCE [LARGE SCALE GENOMIC DNA]</scope>
    <source>
        <strain evidence="5 6">NBRC 16224</strain>
    </source>
</reference>
<comment type="similarity">
    <text evidence="1">Belongs to the 'GDXG' lipolytic enzyme family.</text>
</comment>
<evidence type="ECO:0000256" key="3">
    <source>
        <dbReference type="PROSITE-ProRule" id="PRU10038"/>
    </source>
</evidence>
<keyword evidence="2 5" id="KW-0378">Hydrolase</keyword>
<evidence type="ECO:0000313" key="5">
    <source>
        <dbReference type="EMBL" id="GEL18284.1"/>
    </source>
</evidence>
<dbReference type="InterPro" id="IPR029058">
    <property type="entry name" value="AB_hydrolase_fold"/>
</dbReference>
<dbReference type="EMBL" id="BJVI01000018">
    <property type="protein sequence ID" value="GEL18284.1"/>
    <property type="molecule type" value="Genomic_DNA"/>
</dbReference>
<dbReference type="OrthoDB" id="3206739at2"/>
<dbReference type="InterPro" id="IPR050300">
    <property type="entry name" value="GDXG_lipolytic_enzyme"/>
</dbReference>
<dbReference type="InterPro" id="IPR013094">
    <property type="entry name" value="AB_hydrolase_3"/>
</dbReference>
<evidence type="ECO:0000259" key="4">
    <source>
        <dbReference type="Pfam" id="PF07859"/>
    </source>
</evidence>
<dbReference type="InterPro" id="IPR033140">
    <property type="entry name" value="Lipase_GDXG_put_SER_AS"/>
</dbReference>
<dbReference type="FunFam" id="3.40.50.1820:FF:000089">
    <property type="entry name" value="Alpha/beta hydrolase"/>
    <property type="match status" value="1"/>
</dbReference>
<feature type="active site" evidence="3">
    <location>
        <position position="156"/>
    </location>
</feature>
<dbReference type="Gene3D" id="3.40.50.1820">
    <property type="entry name" value="alpha/beta hydrolase"/>
    <property type="match status" value="1"/>
</dbReference>
<evidence type="ECO:0000256" key="1">
    <source>
        <dbReference type="ARBA" id="ARBA00010515"/>
    </source>
</evidence>
<dbReference type="PANTHER" id="PTHR48081:SF8">
    <property type="entry name" value="ALPHA_BETA HYDROLASE FOLD-3 DOMAIN-CONTAINING PROTEIN-RELATED"/>
    <property type="match status" value="1"/>
</dbReference>
<protein>
    <submittedName>
        <fullName evidence="5">Acetylhydrolase</fullName>
    </submittedName>
</protein>
<sequence>MALDPQAKALIDALEAQGMKDFSEMTVEEARETGLAFIDLQGEPEEVGNVEERSIPGPEGEIPVRVYTPAGEGPHPVVVYFHGGGWVIGDLDVVDKPCRTLTNAANTAVVSVGYRKAPEHRYPAAVEDCYAATKWVAENGAELGLDISRIAVAGDSAGGNLAAIIAQLAKQRGGPSLVYQLLIYPAVDAAGDYPSYVENGEGYLLTKSAMDWFYRHYFGGDHSVAEEPTASPIRSDLSRLPPATVITAGYDPLRDEGDAYARKLAEAGVKTEHVTNPTMIHGFFWMLGAIDHTRGAFDQVGRQLKAAFGT</sequence>
<proteinExistence type="inferred from homology"/>
<dbReference type="STRING" id="1123024.GCA_000423625_02497"/>
<name>A0A511D3W0_9PSEU</name>
<organism evidence="5 6">
    <name type="scientific">Pseudonocardia asaccharolytica DSM 44247 = NBRC 16224</name>
    <dbReference type="NCBI Taxonomy" id="1123024"/>
    <lineage>
        <taxon>Bacteria</taxon>
        <taxon>Bacillati</taxon>
        <taxon>Actinomycetota</taxon>
        <taxon>Actinomycetes</taxon>
        <taxon>Pseudonocardiales</taxon>
        <taxon>Pseudonocardiaceae</taxon>
        <taxon>Pseudonocardia</taxon>
    </lineage>
</organism>
<feature type="domain" description="Alpha/beta hydrolase fold-3" evidence="4">
    <location>
        <begin position="78"/>
        <end position="284"/>
    </location>
</feature>
<accession>A0A511D3W0</accession>
<dbReference type="GO" id="GO:0016787">
    <property type="term" value="F:hydrolase activity"/>
    <property type="evidence" value="ECO:0007669"/>
    <property type="project" value="UniProtKB-KW"/>
</dbReference>
<comment type="caution">
    <text evidence="5">The sequence shown here is derived from an EMBL/GenBank/DDBJ whole genome shotgun (WGS) entry which is preliminary data.</text>
</comment>
<keyword evidence="6" id="KW-1185">Reference proteome</keyword>
<dbReference type="SUPFAM" id="SSF53474">
    <property type="entry name" value="alpha/beta-Hydrolases"/>
    <property type="match status" value="1"/>
</dbReference>